<evidence type="ECO:0000259" key="2">
    <source>
        <dbReference type="Pfam" id="PF23143"/>
    </source>
</evidence>
<accession>A0ABC8R4E1</accession>
<evidence type="ECO:0000256" key="1">
    <source>
        <dbReference type="SAM" id="Phobius"/>
    </source>
</evidence>
<reference evidence="3 4" key="1">
    <citation type="submission" date="2024-02" db="EMBL/GenBank/DDBJ databases">
        <authorList>
            <person name="Vignale AGUSTIN F."/>
            <person name="Sosa J E."/>
            <person name="Modenutti C."/>
        </authorList>
    </citation>
    <scope>NUCLEOTIDE SEQUENCE [LARGE SCALE GENOMIC DNA]</scope>
</reference>
<proteinExistence type="predicted"/>
<sequence>MSGFHVGGKVVDRVDPWRKRHWSYAFIVLDGLIAVNILVFLFTIWSVDFKCIVQYSKVNGIQHADACKITPAKFTGSKEVVQLHCREVEIMYNVNIMDFRSFEGSAHCRYEYLFSFDSTFNNTLMACRWDRLARVVNSAFAHSREGDALSKLVSRYSTGLNQNPLMRDEIDQRRQVIVSSGLEVILEIEFLKPTKAIPMPYLGTLGIMDEGTPCMIPTVNVKTSVPILSALQLVKGVKKGEETL</sequence>
<keyword evidence="1" id="KW-1133">Transmembrane helix</keyword>
<organism evidence="3 4">
    <name type="scientific">Ilex paraguariensis</name>
    <name type="common">yerba mate</name>
    <dbReference type="NCBI Taxonomy" id="185542"/>
    <lineage>
        <taxon>Eukaryota</taxon>
        <taxon>Viridiplantae</taxon>
        <taxon>Streptophyta</taxon>
        <taxon>Embryophyta</taxon>
        <taxon>Tracheophyta</taxon>
        <taxon>Spermatophyta</taxon>
        <taxon>Magnoliopsida</taxon>
        <taxon>eudicotyledons</taxon>
        <taxon>Gunneridae</taxon>
        <taxon>Pentapetalae</taxon>
        <taxon>asterids</taxon>
        <taxon>campanulids</taxon>
        <taxon>Aquifoliales</taxon>
        <taxon>Aquifoliaceae</taxon>
        <taxon>Ilex</taxon>
    </lineage>
</organism>
<dbReference type="Proteomes" id="UP001642360">
    <property type="component" value="Unassembled WGS sequence"/>
</dbReference>
<keyword evidence="1" id="KW-0812">Transmembrane</keyword>
<dbReference type="InterPro" id="IPR057255">
    <property type="entry name" value="2TM_P5A-ATPase"/>
</dbReference>
<feature type="transmembrane region" description="Helical" evidence="1">
    <location>
        <begin position="21"/>
        <end position="45"/>
    </location>
</feature>
<dbReference type="Pfam" id="PF23143">
    <property type="entry name" value="2TM_P5A-ATPase"/>
    <property type="match status" value="1"/>
</dbReference>
<keyword evidence="1" id="KW-0472">Membrane</keyword>
<feature type="domain" description="P5A-ATPase transmembrane helical hairpin" evidence="2">
    <location>
        <begin position="20"/>
        <end position="59"/>
    </location>
</feature>
<keyword evidence="4" id="KW-1185">Reference proteome</keyword>
<name>A0ABC8R4E1_9AQUA</name>
<comment type="caution">
    <text evidence="3">The sequence shown here is derived from an EMBL/GenBank/DDBJ whole genome shotgun (WGS) entry which is preliminary data.</text>
</comment>
<dbReference type="AlphaFoldDB" id="A0ABC8R4E1"/>
<dbReference type="EMBL" id="CAUOFW020000972">
    <property type="protein sequence ID" value="CAK9139582.1"/>
    <property type="molecule type" value="Genomic_DNA"/>
</dbReference>
<protein>
    <recommendedName>
        <fullName evidence="2">P5A-ATPase transmembrane helical hairpin domain-containing protein</fullName>
    </recommendedName>
</protein>
<evidence type="ECO:0000313" key="3">
    <source>
        <dbReference type="EMBL" id="CAK9139582.1"/>
    </source>
</evidence>
<evidence type="ECO:0000313" key="4">
    <source>
        <dbReference type="Proteomes" id="UP001642360"/>
    </source>
</evidence>
<gene>
    <name evidence="3" type="ORF">ILEXP_LOCUS6974</name>
</gene>